<proteinExistence type="predicted"/>
<evidence type="ECO:0000313" key="2">
    <source>
        <dbReference type="Proteomes" id="UP000004664"/>
    </source>
</evidence>
<dbReference type="HOGENOM" id="CLU_3201971_0_0_6"/>
<dbReference type="STRING" id="697282.Mettu_1588"/>
<organism evidence="1 2">
    <name type="scientific">Methylobacter tundripaludum (strain ATCC BAA-1195 / DSM 17260 / SV96)</name>
    <dbReference type="NCBI Taxonomy" id="697282"/>
    <lineage>
        <taxon>Bacteria</taxon>
        <taxon>Pseudomonadati</taxon>
        <taxon>Pseudomonadota</taxon>
        <taxon>Gammaproteobacteria</taxon>
        <taxon>Methylococcales</taxon>
        <taxon>Methylococcaceae</taxon>
        <taxon>Methylobacter</taxon>
    </lineage>
</organism>
<accession>G3IUP1</accession>
<dbReference type="Proteomes" id="UP000004664">
    <property type="component" value="Unassembled WGS sequence"/>
</dbReference>
<dbReference type="EMBL" id="JH109152">
    <property type="protein sequence ID" value="EGW22764.1"/>
    <property type="molecule type" value="Genomic_DNA"/>
</dbReference>
<name>G3IUP1_METTV</name>
<keyword evidence="2" id="KW-1185">Reference proteome</keyword>
<reference evidence="1 2" key="1">
    <citation type="submission" date="2011-06" db="EMBL/GenBank/DDBJ databases">
        <title>Genomic sequence of Methylobacter tundripaludum SV96.</title>
        <authorList>
            <consortium name="US DOE Joint Genome Institute"/>
            <person name="Lucas S."/>
            <person name="Han J."/>
            <person name="Lapidus A."/>
            <person name="Cheng J.-F."/>
            <person name="Goodwin L."/>
            <person name="Pitluck S."/>
            <person name="Held B."/>
            <person name="Detter J.C."/>
            <person name="Han C."/>
            <person name="Tapia R."/>
            <person name="Land M."/>
            <person name="Hauser L."/>
            <person name="Kyrpides N."/>
            <person name="Ivanova N."/>
            <person name="Ovchinnikova G."/>
            <person name="Pagani I."/>
            <person name="Klotz M.G."/>
            <person name="Dispirito A.A."/>
            <person name="Murrell J.C."/>
            <person name="Dunfield P."/>
            <person name="Kalyuzhnaya M.G."/>
            <person name="Svenning M."/>
            <person name="Trotsenko Y.A."/>
            <person name="Stein L.Y."/>
            <person name="Woyke T."/>
        </authorList>
    </citation>
    <scope>NUCLEOTIDE SEQUENCE [LARGE SCALE GENOMIC DNA]</scope>
    <source>
        <strain evidence="2">ATCC BAA-1195 / DSM 17260 / SV96</strain>
    </source>
</reference>
<gene>
    <name evidence="1" type="ORF">Mettu_1588</name>
</gene>
<sequence length="45" mass="5560">MTPITMMNADNSRKILLNHNYQRHLRSILIVIQQFIWVYRLMRVM</sequence>
<dbReference type="AlphaFoldDB" id="G3IUP1"/>
<evidence type="ECO:0000313" key="1">
    <source>
        <dbReference type="EMBL" id="EGW22764.1"/>
    </source>
</evidence>
<protein>
    <submittedName>
        <fullName evidence="1">Uncharacterized protein</fullName>
    </submittedName>
</protein>